<accession>A0A085ZBY5</accession>
<dbReference type="Proteomes" id="UP000028703">
    <property type="component" value="Unassembled WGS sequence"/>
</dbReference>
<comment type="pathway">
    <text evidence="3 12">Purine metabolism; IMP biosynthesis via de novo pathway; N(1)-(5-phospho-D-ribosyl)glycinamide from 5-phospho-alpha-D-ribose 1-diphosphate: step 2/2.</text>
</comment>
<dbReference type="EC" id="6.3.4.13" evidence="4 12"/>
<evidence type="ECO:0000259" key="14">
    <source>
        <dbReference type="PROSITE" id="PS50975"/>
    </source>
</evidence>
<dbReference type="InterPro" id="IPR013815">
    <property type="entry name" value="ATP_grasp_subdomain_1"/>
</dbReference>
<feature type="domain" description="ATP-grasp" evidence="14">
    <location>
        <begin position="105"/>
        <end position="311"/>
    </location>
</feature>
<dbReference type="GO" id="GO:0004637">
    <property type="term" value="F:phosphoribosylamine-glycine ligase activity"/>
    <property type="evidence" value="ECO:0007669"/>
    <property type="project" value="UniProtKB-UniRule"/>
</dbReference>
<dbReference type="PANTHER" id="PTHR43472">
    <property type="entry name" value="PHOSPHORIBOSYLAMINE--GLYCINE LIGASE"/>
    <property type="match status" value="1"/>
</dbReference>
<dbReference type="eggNOG" id="COG0151">
    <property type="taxonomic scope" value="Bacteria"/>
</dbReference>
<dbReference type="GO" id="GO:0046872">
    <property type="term" value="F:metal ion binding"/>
    <property type="evidence" value="ECO:0007669"/>
    <property type="project" value="InterPro"/>
</dbReference>
<comment type="cofactor">
    <cofactor evidence="2">
        <name>Mg(2+)</name>
        <dbReference type="ChEBI" id="CHEBI:18420"/>
    </cofactor>
</comment>
<evidence type="ECO:0000256" key="5">
    <source>
        <dbReference type="ARBA" id="ARBA00022598"/>
    </source>
</evidence>
<sequence>MRILIIGEGGRESALAAKLQNDPRISKMFFANGNATTDVIGKNVHLSEIKELRDFAIKEKVDLTIVGPEAPLVAGLKDEFKKHDLKVFGPNQKVASLEGSKAFSKKFMQTYDIKTAKAVVFDSYNDAKEYVQTQQYPLVVKASGLAGGKGVVICDNLEEAEATIHDFMIRRIYGDAGIRLVIEEYLEGFEASIIAFSNGEKLFPCVAAKDYKKAGNGDTGPNTGGMGSVAPSPEFTQEHYADFEKNILQPTINGLKGEGFGFKGIIFFGLMVTKNGAYLLEYNMRFGDPETQVLMALMENNLLDVIQDCMEGKDIQLKFKDEKAVCLVMCSGGYPRNIETGYEIVGEDKLKHSKLLYAGAVKKGDKVVSNGGRVLNVVATGATYDDARKKVYEDAAHIHFDYGFYREDIGKF</sequence>
<dbReference type="Gene3D" id="3.90.600.10">
    <property type="entry name" value="Phosphoribosylglycinamide synthetase, C-terminal domain"/>
    <property type="match status" value="1"/>
</dbReference>
<dbReference type="RefSeq" id="WP_034706308.1">
    <property type="nucleotide sequence ID" value="NZ_JPRO01000014.1"/>
</dbReference>
<dbReference type="STRING" id="421531.IX38_15755"/>
<evidence type="ECO:0000256" key="12">
    <source>
        <dbReference type="HAMAP-Rule" id="MF_00138"/>
    </source>
</evidence>
<dbReference type="Pfam" id="PF01071">
    <property type="entry name" value="GARS_A"/>
    <property type="match status" value="1"/>
</dbReference>
<dbReference type="GO" id="GO:0005524">
    <property type="term" value="F:ATP binding"/>
    <property type="evidence" value="ECO:0007669"/>
    <property type="project" value="UniProtKB-UniRule"/>
</dbReference>
<dbReference type="Gene3D" id="3.40.50.20">
    <property type="match status" value="1"/>
</dbReference>
<comment type="cofactor">
    <cofactor evidence="1">
        <name>Mn(2+)</name>
        <dbReference type="ChEBI" id="CHEBI:29035"/>
    </cofactor>
</comment>
<reference evidence="15 16" key="1">
    <citation type="submission" date="2014-07" db="EMBL/GenBank/DDBJ databases">
        <title>Genome of Chryseobacterium luteum DSM 18605.</title>
        <authorList>
            <person name="Stropko S.J."/>
            <person name="Pipes S.E."/>
            <person name="Newman J.D."/>
        </authorList>
    </citation>
    <scope>NUCLEOTIDE SEQUENCE [LARGE SCALE GENOMIC DNA]</scope>
    <source>
        <strain evidence="15 16">DSM 18605</strain>
    </source>
</reference>
<evidence type="ECO:0000256" key="13">
    <source>
        <dbReference type="PROSITE-ProRule" id="PRU00409"/>
    </source>
</evidence>
<keyword evidence="6 13" id="KW-0547">Nucleotide-binding</keyword>
<dbReference type="InterPro" id="IPR020562">
    <property type="entry name" value="PRibGlycinamide_synth_N"/>
</dbReference>
<evidence type="ECO:0000256" key="11">
    <source>
        <dbReference type="ARBA" id="ARBA00042864"/>
    </source>
</evidence>
<dbReference type="Pfam" id="PF02843">
    <property type="entry name" value="GARS_C"/>
    <property type="match status" value="1"/>
</dbReference>
<keyword evidence="5 12" id="KW-0436">Ligase</keyword>
<dbReference type="SUPFAM" id="SSF51246">
    <property type="entry name" value="Rudiment single hybrid motif"/>
    <property type="match status" value="1"/>
</dbReference>
<dbReference type="InterPro" id="IPR000115">
    <property type="entry name" value="PRibGlycinamide_synth"/>
</dbReference>
<dbReference type="InterPro" id="IPR020560">
    <property type="entry name" value="PRibGlycinamide_synth_C-dom"/>
</dbReference>
<dbReference type="InterPro" id="IPR005479">
    <property type="entry name" value="CPAse_ATP-bd"/>
</dbReference>
<keyword evidence="7 12" id="KW-0658">Purine biosynthesis</keyword>
<protein>
    <recommendedName>
        <fullName evidence="4 12">Phosphoribosylamine--glycine ligase</fullName>
        <ecNumber evidence="4 12">6.3.4.13</ecNumber>
    </recommendedName>
    <alternativeName>
        <fullName evidence="12">GARS</fullName>
    </alternativeName>
    <alternativeName>
        <fullName evidence="10 12">Glycinamide ribonucleotide synthetase</fullName>
    </alternativeName>
    <alternativeName>
        <fullName evidence="11 12">Phosphoribosylglycinamide synthetase</fullName>
    </alternativeName>
</protein>
<dbReference type="Gene3D" id="3.30.1490.20">
    <property type="entry name" value="ATP-grasp fold, A domain"/>
    <property type="match status" value="1"/>
</dbReference>
<dbReference type="GO" id="GO:0006189">
    <property type="term" value="P:'de novo' IMP biosynthetic process"/>
    <property type="evidence" value="ECO:0007669"/>
    <property type="project" value="UniProtKB-UniRule"/>
</dbReference>
<keyword evidence="8 13" id="KW-0067">ATP-binding</keyword>
<dbReference type="InterPro" id="IPR011761">
    <property type="entry name" value="ATP-grasp"/>
</dbReference>
<gene>
    <name evidence="12" type="primary">purD</name>
    <name evidence="15" type="ORF">IX38_15755</name>
</gene>
<dbReference type="PROSITE" id="PS00866">
    <property type="entry name" value="CPSASE_1"/>
    <property type="match status" value="1"/>
</dbReference>
<dbReference type="HAMAP" id="MF_00138">
    <property type="entry name" value="GARS"/>
    <property type="match status" value="1"/>
</dbReference>
<dbReference type="AlphaFoldDB" id="A0A085ZBY5"/>
<dbReference type="InterPro" id="IPR020561">
    <property type="entry name" value="PRibGlycinamid_synth_ATP-grasp"/>
</dbReference>
<evidence type="ECO:0000256" key="4">
    <source>
        <dbReference type="ARBA" id="ARBA00013255"/>
    </source>
</evidence>
<evidence type="ECO:0000256" key="6">
    <source>
        <dbReference type="ARBA" id="ARBA00022741"/>
    </source>
</evidence>
<evidence type="ECO:0000256" key="10">
    <source>
        <dbReference type="ARBA" id="ARBA00042242"/>
    </source>
</evidence>
<dbReference type="OrthoDB" id="9807240at2"/>
<dbReference type="SMART" id="SM01210">
    <property type="entry name" value="GARS_C"/>
    <property type="match status" value="1"/>
</dbReference>
<organism evidence="15 16">
    <name type="scientific">Chryseobacterium luteum</name>
    <dbReference type="NCBI Taxonomy" id="421531"/>
    <lineage>
        <taxon>Bacteria</taxon>
        <taxon>Pseudomonadati</taxon>
        <taxon>Bacteroidota</taxon>
        <taxon>Flavobacteriia</taxon>
        <taxon>Flavobacteriales</taxon>
        <taxon>Weeksellaceae</taxon>
        <taxon>Chryseobacterium group</taxon>
        <taxon>Chryseobacterium</taxon>
    </lineage>
</organism>
<evidence type="ECO:0000313" key="15">
    <source>
        <dbReference type="EMBL" id="KFF01949.1"/>
    </source>
</evidence>
<dbReference type="InterPro" id="IPR011054">
    <property type="entry name" value="Rudment_hybrid_motif"/>
</dbReference>
<evidence type="ECO:0000256" key="1">
    <source>
        <dbReference type="ARBA" id="ARBA00001936"/>
    </source>
</evidence>
<dbReference type="InterPro" id="IPR037123">
    <property type="entry name" value="PRibGlycinamide_synth_C_sf"/>
</dbReference>
<dbReference type="SUPFAM" id="SSF56059">
    <property type="entry name" value="Glutathione synthetase ATP-binding domain-like"/>
    <property type="match status" value="1"/>
</dbReference>
<dbReference type="UniPathway" id="UPA00074">
    <property type="reaction ID" value="UER00125"/>
</dbReference>
<evidence type="ECO:0000256" key="2">
    <source>
        <dbReference type="ARBA" id="ARBA00001946"/>
    </source>
</evidence>
<name>A0A085ZBY5_9FLAO</name>
<evidence type="ECO:0000256" key="7">
    <source>
        <dbReference type="ARBA" id="ARBA00022755"/>
    </source>
</evidence>
<dbReference type="InterPro" id="IPR016185">
    <property type="entry name" value="PreATP-grasp_dom_sf"/>
</dbReference>
<dbReference type="NCBIfam" id="TIGR00877">
    <property type="entry name" value="purD"/>
    <property type="match status" value="1"/>
</dbReference>
<dbReference type="SUPFAM" id="SSF52440">
    <property type="entry name" value="PreATP-grasp domain"/>
    <property type="match status" value="1"/>
</dbReference>
<comment type="caution">
    <text evidence="15">The sequence shown here is derived from an EMBL/GenBank/DDBJ whole genome shotgun (WGS) entry which is preliminary data.</text>
</comment>
<dbReference type="InterPro" id="IPR020559">
    <property type="entry name" value="PRibGlycinamide_synth_CS"/>
</dbReference>
<dbReference type="SMART" id="SM01209">
    <property type="entry name" value="GARS_A"/>
    <property type="match status" value="1"/>
</dbReference>
<dbReference type="PANTHER" id="PTHR43472:SF1">
    <property type="entry name" value="PHOSPHORIBOSYLAMINE--GLYCINE LIGASE, CHLOROPLASTIC"/>
    <property type="match status" value="1"/>
</dbReference>
<dbReference type="PROSITE" id="PS00184">
    <property type="entry name" value="GARS"/>
    <property type="match status" value="1"/>
</dbReference>
<evidence type="ECO:0000256" key="3">
    <source>
        <dbReference type="ARBA" id="ARBA00005174"/>
    </source>
</evidence>
<comment type="similarity">
    <text evidence="9 12">Belongs to the GARS family.</text>
</comment>
<evidence type="ECO:0000256" key="8">
    <source>
        <dbReference type="ARBA" id="ARBA00022840"/>
    </source>
</evidence>
<proteinExistence type="inferred from homology"/>
<comment type="catalytic activity">
    <reaction evidence="12">
        <text>5-phospho-beta-D-ribosylamine + glycine + ATP = N(1)-(5-phospho-beta-D-ribosyl)glycinamide + ADP + phosphate + H(+)</text>
        <dbReference type="Rhea" id="RHEA:17453"/>
        <dbReference type="ChEBI" id="CHEBI:15378"/>
        <dbReference type="ChEBI" id="CHEBI:30616"/>
        <dbReference type="ChEBI" id="CHEBI:43474"/>
        <dbReference type="ChEBI" id="CHEBI:57305"/>
        <dbReference type="ChEBI" id="CHEBI:58681"/>
        <dbReference type="ChEBI" id="CHEBI:143788"/>
        <dbReference type="ChEBI" id="CHEBI:456216"/>
        <dbReference type="EC" id="6.3.4.13"/>
    </reaction>
</comment>
<dbReference type="Gene3D" id="3.30.470.20">
    <property type="entry name" value="ATP-grasp fold, B domain"/>
    <property type="match status" value="1"/>
</dbReference>
<dbReference type="GO" id="GO:0009113">
    <property type="term" value="P:purine nucleobase biosynthetic process"/>
    <property type="evidence" value="ECO:0007669"/>
    <property type="project" value="InterPro"/>
</dbReference>
<dbReference type="EMBL" id="JPRO01000014">
    <property type="protein sequence ID" value="KFF01949.1"/>
    <property type="molecule type" value="Genomic_DNA"/>
</dbReference>
<evidence type="ECO:0000313" key="16">
    <source>
        <dbReference type="Proteomes" id="UP000028703"/>
    </source>
</evidence>
<keyword evidence="16" id="KW-1185">Reference proteome</keyword>
<dbReference type="Pfam" id="PF02844">
    <property type="entry name" value="GARS_N"/>
    <property type="match status" value="1"/>
</dbReference>
<dbReference type="PROSITE" id="PS50975">
    <property type="entry name" value="ATP_GRASP"/>
    <property type="match status" value="1"/>
</dbReference>
<evidence type="ECO:0000256" key="9">
    <source>
        <dbReference type="ARBA" id="ARBA00038345"/>
    </source>
</evidence>